<reference evidence="1 2" key="1">
    <citation type="journal article" date="2016" name="Mol. Biol. Evol.">
        <title>Comparative Genomics of Early-Diverging Mushroom-Forming Fungi Provides Insights into the Origins of Lignocellulose Decay Capabilities.</title>
        <authorList>
            <person name="Nagy L.G."/>
            <person name="Riley R."/>
            <person name="Tritt A."/>
            <person name="Adam C."/>
            <person name="Daum C."/>
            <person name="Floudas D."/>
            <person name="Sun H."/>
            <person name="Yadav J.S."/>
            <person name="Pangilinan J."/>
            <person name="Larsson K.H."/>
            <person name="Matsuura K."/>
            <person name="Barry K."/>
            <person name="Labutti K."/>
            <person name="Kuo R."/>
            <person name="Ohm R.A."/>
            <person name="Bhattacharya S.S."/>
            <person name="Shirouzu T."/>
            <person name="Yoshinaga Y."/>
            <person name="Martin F.M."/>
            <person name="Grigoriev I.V."/>
            <person name="Hibbett D.S."/>
        </authorList>
    </citation>
    <scope>NUCLEOTIDE SEQUENCE [LARGE SCALE GENOMIC DNA]</scope>
    <source>
        <strain evidence="1 2">HHB10207 ss-3</strain>
    </source>
</reference>
<protein>
    <submittedName>
        <fullName evidence="1">DNA/RNA polymerase</fullName>
    </submittedName>
</protein>
<dbReference type="InterPro" id="IPR052055">
    <property type="entry name" value="Hepadnavirus_pol/RT"/>
</dbReference>
<dbReference type="PANTHER" id="PTHR33050:SF7">
    <property type="entry name" value="RIBONUCLEASE H"/>
    <property type="match status" value="1"/>
</dbReference>
<dbReference type="STRING" id="1314776.A0A166HCY3"/>
<dbReference type="AlphaFoldDB" id="A0A166HCY3"/>
<sequence length="575" mass="65533">IDPKWARGFLWRANEKPTNPSAESTVFAEPFPCVPIRELNNTTHMHTISSNPHLFKIVTPINVDHFEELLAEHPNRPLVDSACKGLREGFWPFAETDEYHSDLPIENENHPLTAEKLAFLREQRDTEINADRFSLPFSTLLPGMHVSALGAVPKPHSEKLRLITDQSRGPLALNSWISSESASVRYDTLRDLAIVLREYRKAEPHQVFTLWKSDVASAFRLIPMHPLWQIRQVIKIDETYHVDRCMVFGNRAAPRIWCTIAGLLAWIGIYKRKIRILQHYMDDYWSIERNDLLIPYRSYGDLRPHTQVQFLSLLDYCGFPHEQRKQIYGTSLLIIGFIVDTNAMTITMPPESKTDLIAAIEAFRLAPSRMHPLRDWQRLLGWMNWALNVYPLARPALQSSYEKIAGKSHQHAMIYLNAAVKQDLTWFADYIASSSGINLITADLWDIGDAEDIFYCDASLSGLGFWSPNRLIGAYCILPSLPTTSHSIFYNETLSVVSALQFIADHMLPASGRPRPTLIYTDSMNTVEIFSALNPLSYMRPLVMRAISLADQSNISLRVLHIQGIQNTIADALSR</sequence>
<feature type="non-terminal residue" evidence="1">
    <location>
        <position position="1"/>
    </location>
</feature>
<dbReference type="InterPro" id="IPR043502">
    <property type="entry name" value="DNA/RNA_pol_sf"/>
</dbReference>
<evidence type="ECO:0000313" key="2">
    <source>
        <dbReference type="Proteomes" id="UP000076798"/>
    </source>
</evidence>
<organism evidence="1 2">
    <name type="scientific">Sistotremastrum suecicum HHB10207 ss-3</name>
    <dbReference type="NCBI Taxonomy" id="1314776"/>
    <lineage>
        <taxon>Eukaryota</taxon>
        <taxon>Fungi</taxon>
        <taxon>Dikarya</taxon>
        <taxon>Basidiomycota</taxon>
        <taxon>Agaricomycotina</taxon>
        <taxon>Agaricomycetes</taxon>
        <taxon>Sistotremastrales</taxon>
        <taxon>Sistotremastraceae</taxon>
        <taxon>Sistotremastrum</taxon>
    </lineage>
</organism>
<evidence type="ECO:0000313" key="1">
    <source>
        <dbReference type="EMBL" id="KZT42580.1"/>
    </source>
</evidence>
<gene>
    <name evidence="1" type="ORF">SISSUDRAFT_966628</name>
</gene>
<dbReference type="PANTHER" id="PTHR33050">
    <property type="entry name" value="REVERSE TRANSCRIPTASE DOMAIN-CONTAINING PROTEIN"/>
    <property type="match status" value="1"/>
</dbReference>
<dbReference type="EMBL" id="KV428012">
    <property type="protein sequence ID" value="KZT42580.1"/>
    <property type="molecule type" value="Genomic_DNA"/>
</dbReference>
<dbReference type="Proteomes" id="UP000076798">
    <property type="component" value="Unassembled WGS sequence"/>
</dbReference>
<accession>A0A166HCY3</accession>
<dbReference type="OrthoDB" id="3254233at2759"/>
<name>A0A166HCY3_9AGAM</name>
<proteinExistence type="predicted"/>
<dbReference type="SUPFAM" id="SSF56672">
    <property type="entry name" value="DNA/RNA polymerases"/>
    <property type="match status" value="1"/>
</dbReference>
<feature type="non-terminal residue" evidence="1">
    <location>
        <position position="575"/>
    </location>
</feature>
<keyword evidence="2" id="KW-1185">Reference proteome</keyword>